<dbReference type="AlphaFoldDB" id="A0A2T0RXQ8"/>
<comment type="caution">
    <text evidence="1">The sequence shown here is derived from an EMBL/GenBank/DDBJ whole genome shotgun (WGS) entry which is preliminary data.</text>
</comment>
<keyword evidence="2" id="KW-1185">Reference proteome</keyword>
<reference evidence="1 2" key="1">
    <citation type="submission" date="2018-03" db="EMBL/GenBank/DDBJ databases">
        <title>Genomic Encyclopedia of Archaeal and Bacterial Type Strains, Phase II (KMG-II): from individual species to whole genera.</title>
        <authorList>
            <person name="Goeker M."/>
        </authorList>
    </citation>
    <scope>NUCLEOTIDE SEQUENCE [LARGE SCALE GENOMIC DNA]</scope>
    <source>
        <strain evidence="1 2">DSM 29328</strain>
    </source>
</reference>
<organism evidence="1 2">
    <name type="scientific">Aliiruegeria haliotis</name>
    <dbReference type="NCBI Taxonomy" id="1280846"/>
    <lineage>
        <taxon>Bacteria</taxon>
        <taxon>Pseudomonadati</taxon>
        <taxon>Pseudomonadota</taxon>
        <taxon>Alphaproteobacteria</taxon>
        <taxon>Rhodobacterales</taxon>
        <taxon>Roseobacteraceae</taxon>
        <taxon>Aliiruegeria</taxon>
    </lineage>
</organism>
<evidence type="ECO:0000313" key="2">
    <source>
        <dbReference type="Proteomes" id="UP000239480"/>
    </source>
</evidence>
<dbReference type="Proteomes" id="UP000239480">
    <property type="component" value="Unassembled WGS sequence"/>
</dbReference>
<sequence>MNRFCIHGIFRTGTNFTRAIFEMNYDCIAEYDSFGWKHAPYPLLSSGSRISFPSIPSVFVTKNPVFTLSSLFSYAARNKRNIRSAADAGMLAFLTHPIVIFDGDNPASAELYFSSPVEMWNALNWNYLSTVGKKPTSHHIRYEDLVSAPEATAVPVAEALGLVRKTDDFRVPEKKMKNLGTNVHKVERFQSDKAFNRSSADFDRYVAEFSSEALRIIVETTNSDLVERAGYADLMKQVAARI</sequence>
<evidence type="ECO:0000313" key="1">
    <source>
        <dbReference type="EMBL" id="PRY25948.1"/>
    </source>
</evidence>
<dbReference type="RefSeq" id="WP_106202767.1">
    <property type="nucleotide sequence ID" value="NZ_PVTD01000001.1"/>
</dbReference>
<name>A0A2T0RXQ8_9RHOB</name>
<accession>A0A2T0RXQ8</accession>
<dbReference type="SUPFAM" id="SSF52540">
    <property type="entry name" value="P-loop containing nucleoside triphosphate hydrolases"/>
    <property type="match status" value="1"/>
</dbReference>
<dbReference type="InterPro" id="IPR027417">
    <property type="entry name" value="P-loop_NTPase"/>
</dbReference>
<protein>
    <recommendedName>
        <fullName evidence="3">Sulfotransferase family protein</fullName>
    </recommendedName>
</protein>
<dbReference type="OrthoDB" id="7841269at2"/>
<dbReference type="Gene3D" id="3.40.50.300">
    <property type="entry name" value="P-loop containing nucleotide triphosphate hydrolases"/>
    <property type="match status" value="1"/>
</dbReference>
<gene>
    <name evidence="1" type="ORF">CLV78_10139</name>
</gene>
<dbReference type="EMBL" id="PVTD01000001">
    <property type="protein sequence ID" value="PRY25948.1"/>
    <property type="molecule type" value="Genomic_DNA"/>
</dbReference>
<evidence type="ECO:0008006" key="3">
    <source>
        <dbReference type="Google" id="ProtNLM"/>
    </source>
</evidence>
<proteinExistence type="predicted"/>